<dbReference type="Proteomes" id="UP000017090">
    <property type="component" value="Unassembled WGS sequence"/>
</dbReference>
<name>U7UCM9_9FIRM</name>
<dbReference type="SUPFAM" id="SSF52540">
    <property type="entry name" value="P-loop containing nucleoside triphosphate hydrolases"/>
    <property type="match status" value="1"/>
</dbReference>
<dbReference type="SMART" id="SM00382">
    <property type="entry name" value="AAA"/>
    <property type="match status" value="1"/>
</dbReference>
<dbReference type="Pfam" id="PF00005">
    <property type="entry name" value="ABC_tran"/>
    <property type="match status" value="1"/>
</dbReference>
<dbReference type="InterPro" id="IPR003439">
    <property type="entry name" value="ABC_transporter-like_ATP-bd"/>
</dbReference>
<evidence type="ECO:0000313" key="6">
    <source>
        <dbReference type="EMBL" id="ERT57157.1"/>
    </source>
</evidence>
<evidence type="ECO:0000259" key="5">
    <source>
        <dbReference type="PROSITE" id="PS50893"/>
    </source>
</evidence>
<reference evidence="6 7" key="1">
    <citation type="submission" date="2013-09" db="EMBL/GenBank/DDBJ databases">
        <authorList>
            <person name="Durkin A.S."/>
            <person name="Haft D.R."/>
            <person name="McCorrison J."/>
            <person name="Torralba M."/>
            <person name="Gillis M."/>
            <person name="Haft D.H."/>
            <person name="Methe B."/>
            <person name="Sutton G."/>
            <person name="Nelson K.E."/>
        </authorList>
    </citation>
    <scope>NUCLEOTIDE SEQUENCE [LARGE SCALE GENOMIC DNA]</scope>
    <source>
        <strain evidence="6 7">BV3C16-1</strain>
    </source>
</reference>
<dbReference type="AlphaFoldDB" id="U7UCM9"/>
<dbReference type="Gene3D" id="3.40.50.300">
    <property type="entry name" value="P-loop containing nucleotide triphosphate hydrolases"/>
    <property type="match status" value="1"/>
</dbReference>
<evidence type="ECO:0000256" key="3">
    <source>
        <dbReference type="ARBA" id="ARBA00022741"/>
    </source>
</evidence>
<dbReference type="RefSeq" id="WP_023054464.1">
    <property type="nucleotide sequence ID" value="NZ_AWXA01000053.1"/>
</dbReference>
<protein>
    <submittedName>
        <fullName evidence="6">ABC transporter, ATP-binding protein</fullName>
    </submittedName>
</protein>
<dbReference type="PATRIC" id="fig|1111454.3.peg.2046"/>
<sequence>MTLLSAEHICKEFETGWIHKEKKEILHDISFTIEAGETVGLTGASGAGKSTISRIIMGLIQIQKGKLFFDGKDITNKAGKNREIQMLFQNPLASLNPRMKIIESMKEPSRIQGISVDYEKEIPKVMERFQLREELLDRRPHQLSGGEVQRICLARLLFLKPRLLILDEPTSMLDVSVQAQIIDILKEIQKEQNISYLFISHDLDLLHSCADRIGILKAGRLIEMEKTEVLYKNPKQAYTKELIAAFEDF</sequence>
<dbReference type="InterPro" id="IPR027417">
    <property type="entry name" value="P-loop_NTPase"/>
</dbReference>
<keyword evidence="2" id="KW-0813">Transport</keyword>
<gene>
    <name evidence="6" type="ORF">HMPREF1250_1755</name>
</gene>
<dbReference type="GO" id="GO:0055085">
    <property type="term" value="P:transmembrane transport"/>
    <property type="evidence" value="ECO:0007669"/>
    <property type="project" value="UniProtKB-ARBA"/>
</dbReference>
<proteinExistence type="inferred from homology"/>
<dbReference type="OrthoDB" id="9779287at2"/>
<dbReference type="PANTHER" id="PTHR43776">
    <property type="entry name" value="TRANSPORT ATP-BINDING PROTEIN"/>
    <property type="match status" value="1"/>
</dbReference>
<accession>U7UCM9</accession>
<evidence type="ECO:0000256" key="1">
    <source>
        <dbReference type="ARBA" id="ARBA00005417"/>
    </source>
</evidence>
<comment type="similarity">
    <text evidence="1">Belongs to the ABC transporter superfamily.</text>
</comment>
<dbReference type="GO" id="GO:0005524">
    <property type="term" value="F:ATP binding"/>
    <property type="evidence" value="ECO:0007669"/>
    <property type="project" value="UniProtKB-KW"/>
</dbReference>
<dbReference type="EMBL" id="AWXA01000053">
    <property type="protein sequence ID" value="ERT57157.1"/>
    <property type="molecule type" value="Genomic_DNA"/>
</dbReference>
<keyword evidence="3" id="KW-0547">Nucleotide-binding</keyword>
<dbReference type="GO" id="GO:0016887">
    <property type="term" value="F:ATP hydrolysis activity"/>
    <property type="evidence" value="ECO:0007669"/>
    <property type="project" value="InterPro"/>
</dbReference>
<evidence type="ECO:0000256" key="4">
    <source>
        <dbReference type="ARBA" id="ARBA00022840"/>
    </source>
</evidence>
<dbReference type="InterPro" id="IPR050319">
    <property type="entry name" value="ABC_transp_ATP-bind"/>
</dbReference>
<dbReference type="InterPro" id="IPR003593">
    <property type="entry name" value="AAA+_ATPase"/>
</dbReference>
<dbReference type="CDD" id="cd03257">
    <property type="entry name" value="ABC_NikE_OppD_transporters"/>
    <property type="match status" value="1"/>
</dbReference>
<dbReference type="PANTHER" id="PTHR43776:SF7">
    <property type="entry name" value="D,D-DIPEPTIDE TRANSPORT ATP-BINDING PROTEIN DDPF-RELATED"/>
    <property type="match status" value="1"/>
</dbReference>
<comment type="caution">
    <text evidence="6">The sequence shown here is derived from an EMBL/GenBank/DDBJ whole genome shotgun (WGS) entry which is preliminary data.</text>
</comment>
<dbReference type="STRING" id="1111454.HMPREF1250_1755"/>
<keyword evidence="4 6" id="KW-0067">ATP-binding</keyword>
<organism evidence="6 7">
    <name type="scientific">Megasphaera vaginalis</name>
    <name type="common">ex Srinivasan et al. 2021</name>
    <dbReference type="NCBI Taxonomy" id="1111454"/>
    <lineage>
        <taxon>Bacteria</taxon>
        <taxon>Bacillati</taxon>
        <taxon>Bacillota</taxon>
        <taxon>Negativicutes</taxon>
        <taxon>Veillonellales</taxon>
        <taxon>Veillonellaceae</taxon>
        <taxon>Megasphaera</taxon>
    </lineage>
</organism>
<evidence type="ECO:0000313" key="7">
    <source>
        <dbReference type="Proteomes" id="UP000017090"/>
    </source>
</evidence>
<dbReference type="PROSITE" id="PS50893">
    <property type="entry name" value="ABC_TRANSPORTER_2"/>
    <property type="match status" value="1"/>
</dbReference>
<keyword evidence="7" id="KW-1185">Reference proteome</keyword>
<feature type="domain" description="ABC transporter" evidence="5">
    <location>
        <begin position="4"/>
        <end position="243"/>
    </location>
</feature>
<dbReference type="eggNOG" id="COG4608">
    <property type="taxonomic scope" value="Bacteria"/>
</dbReference>
<evidence type="ECO:0000256" key="2">
    <source>
        <dbReference type="ARBA" id="ARBA00022448"/>
    </source>
</evidence>